<organism evidence="8 9">
    <name type="scientific">Silurus meridionalis</name>
    <name type="common">Southern catfish</name>
    <name type="synonym">Silurus soldatovi meridionalis</name>
    <dbReference type="NCBI Taxonomy" id="175797"/>
    <lineage>
        <taxon>Eukaryota</taxon>
        <taxon>Metazoa</taxon>
        <taxon>Chordata</taxon>
        <taxon>Craniata</taxon>
        <taxon>Vertebrata</taxon>
        <taxon>Euteleostomi</taxon>
        <taxon>Actinopterygii</taxon>
        <taxon>Neopterygii</taxon>
        <taxon>Teleostei</taxon>
        <taxon>Ostariophysi</taxon>
        <taxon>Siluriformes</taxon>
        <taxon>Siluridae</taxon>
        <taxon>Silurus</taxon>
    </lineage>
</organism>
<evidence type="ECO:0000256" key="1">
    <source>
        <dbReference type="ARBA" id="ARBA00023015"/>
    </source>
</evidence>
<name>A0A8T0AI89_SILME</name>
<comment type="subcellular location">
    <subcellularLocation>
        <location evidence="6">Nucleus</location>
    </subcellularLocation>
</comment>
<dbReference type="InterPro" id="IPR008967">
    <property type="entry name" value="p53-like_TF_DNA-bd_sf"/>
</dbReference>
<dbReference type="GO" id="GO:0001708">
    <property type="term" value="P:cell fate specification"/>
    <property type="evidence" value="ECO:0007669"/>
    <property type="project" value="TreeGrafter"/>
</dbReference>
<keyword evidence="2 6" id="KW-0238">DNA-binding</keyword>
<evidence type="ECO:0000256" key="3">
    <source>
        <dbReference type="ARBA" id="ARBA00023163"/>
    </source>
</evidence>
<accession>A0A8T0AI89</accession>
<dbReference type="AlphaFoldDB" id="A0A8T0AI89"/>
<dbReference type="SUPFAM" id="SSF49417">
    <property type="entry name" value="p53-like transcription factors"/>
    <property type="match status" value="1"/>
</dbReference>
<dbReference type="GO" id="GO:0009653">
    <property type="term" value="P:anatomical structure morphogenesis"/>
    <property type="evidence" value="ECO:0007669"/>
    <property type="project" value="UniProtKB-ARBA"/>
</dbReference>
<dbReference type="GO" id="GO:0005634">
    <property type="term" value="C:nucleus"/>
    <property type="evidence" value="ECO:0007669"/>
    <property type="project" value="UniProtKB-SubCell"/>
</dbReference>
<comment type="caution">
    <text evidence="8">The sequence shown here is derived from an EMBL/GenBank/DDBJ whole genome shotgun (WGS) entry which is preliminary data.</text>
</comment>
<dbReference type="PANTHER" id="PTHR11267:SF190">
    <property type="entry name" value="T-BOX TRANSCRIPTION FACTOR TBX20"/>
    <property type="match status" value="1"/>
</dbReference>
<evidence type="ECO:0000256" key="6">
    <source>
        <dbReference type="PROSITE-ProRule" id="PRU00201"/>
    </source>
</evidence>
<keyword evidence="4 6" id="KW-0539">Nucleus</keyword>
<dbReference type="Gene3D" id="2.60.40.820">
    <property type="entry name" value="Transcription factor, T-box"/>
    <property type="match status" value="1"/>
</dbReference>
<evidence type="ECO:0000256" key="4">
    <source>
        <dbReference type="ARBA" id="ARBA00023242"/>
    </source>
</evidence>
<keyword evidence="1" id="KW-0805">Transcription regulation</keyword>
<dbReference type="GO" id="GO:0007507">
    <property type="term" value="P:heart development"/>
    <property type="evidence" value="ECO:0007669"/>
    <property type="project" value="UniProtKB-ARBA"/>
</dbReference>
<proteinExistence type="predicted"/>
<dbReference type="Pfam" id="PF00907">
    <property type="entry name" value="T-box"/>
    <property type="match status" value="1"/>
</dbReference>
<dbReference type="GO" id="GO:0045893">
    <property type="term" value="P:positive regulation of DNA-templated transcription"/>
    <property type="evidence" value="ECO:0007669"/>
    <property type="project" value="InterPro"/>
</dbReference>
<dbReference type="GO" id="GO:0000978">
    <property type="term" value="F:RNA polymerase II cis-regulatory region sequence-specific DNA binding"/>
    <property type="evidence" value="ECO:0007669"/>
    <property type="project" value="InterPro"/>
</dbReference>
<feature type="non-terminal residue" evidence="8">
    <location>
        <position position="1"/>
    </location>
</feature>
<evidence type="ECO:0000256" key="2">
    <source>
        <dbReference type="ARBA" id="ARBA00023125"/>
    </source>
</evidence>
<gene>
    <name evidence="8" type="ORF">HF521_011093</name>
</gene>
<dbReference type="PROSITE" id="PS50252">
    <property type="entry name" value="TBOX_3"/>
    <property type="match status" value="1"/>
</dbReference>
<dbReference type="GO" id="GO:0060429">
    <property type="term" value="P:epithelium development"/>
    <property type="evidence" value="ECO:0007669"/>
    <property type="project" value="UniProtKB-ARBA"/>
</dbReference>
<keyword evidence="3" id="KW-0804">Transcription</keyword>
<evidence type="ECO:0000256" key="5">
    <source>
        <dbReference type="ARBA" id="ARBA00044102"/>
    </source>
</evidence>
<dbReference type="InterPro" id="IPR046360">
    <property type="entry name" value="T-box_DNA-bd"/>
</dbReference>
<reference evidence="8" key="1">
    <citation type="submission" date="2020-08" db="EMBL/GenBank/DDBJ databases">
        <title>Chromosome-level assembly of Southern catfish (Silurus meridionalis) provides insights into visual adaptation to the nocturnal and benthic lifestyles.</title>
        <authorList>
            <person name="Zhang Y."/>
            <person name="Wang D."/>
            <person name="Peng Z."/>
        </authorList>
    </citation>
    <scope>NUCLEOTIDE SEQUENCE</scope>
    <source>
        <strain evidence="8">SWU-2019-XX</strain>
        <tissue evidence="8">Muscle</tissue>
    </source>
</reference>
<keyword evidence="9" id="KW-1185">Reference proteome</keyword>
<dbReference type="EMBL" id="JABFDY010000021">
    <property type="protein sequence ID" value="KAF7692126.1"/>
    <property type="molecule type" value="Genomic_DNA"/>
</dbReference>
<dbReference type="GO" id="GO:0000981">
    <property type="term" value="F:DNA-binding transcription factor activity, RNA polymerase II-specific"/>
    <property type="evidence" value="ECO:0007669"/>
    <property type="project" value="TreeGrafter"/>
</dbReference>
<evidence type="ECO:0000259" key="7">
    <source>
        <dbReference type="PROSITE" id="PS50252"/>
    </source>
</evidence>
<dbReference type="InterPro" id="IPR001699">
    <property type="entry name" value="TF_T-box"/>
</dbReference>
<sequence length="111" mass="11462">QFVEKSRCVARGGVGGVGGVGGAVAGVGAGVGGGVGGSVEADVEVEVSTEPLIPCSPAVPSEHMANINCSLETKELWDKFHELGTEMIITKSGRCDVTDDARLWRIIYGLF</sequence>
<dbReference type="PANTHER" id="PTHR11267">
    <property type="entry name" value="T-BOX PROTEIN-RELATED"/>
    <property type="match status" value="1"/>
</dbReference>
<dbReference type="InterPro" id="IPR036960">
    <property type="entry name" value="T-box_sf"/>
</dbReference>
<feature type="domain" description="T-box" evidence="7">
    <location>
        <begin position="71"/>
        <end position="94"/>
    </location>
</feature>
<dbReference type="Proteomes" id="UP000606274">
    <property type="component" value="Unassembled WGS sequence"/>
</dbReference>
<evidence type="ECO:0000313" key="9">
    <source>
        <dbReference type="Proteomes" id="UP000606274"/>
    </source>
</evidence>
<dbReference type="GO" id="GO:0000785">
    <property type="term" value="C:chromatin"/>
    <property type="evidence" value="ECO:0007669"/>
    <property type="project" value="TreeGrafter"/>
</dbReference>
<evidence type="ECO:0000313" key="8">
    <source>
        <dbReference type="EMBL" id="KAF7692126.1"/>
    </source>
</evidence>
<protein>
    <recommendedName>
        <fullName evidence="5">T-box transcription factor TBX20</fullName>
    </recommendedName>
</protein>
<comment type="caution">
    <text evidence="6">Lacks conserved residue(s) required for the propagation of feature annotation.</text>
</comment>